<feature type="domain" description="Response regulatory" evidence="2">
    <location>
        <begin position="8"/>
        <end position="137"/>
    </location>
</feature>
<dbReference type="PANTHER" id="PTHR44520">
    <property type="entry name" value="RESPONSE REGULATOR RCP1-RELATED"/>
    <property type="match status" value="1"/>
</dbReference>
<evidence type="ECO:0000313" key="3">
    <source>
        <dbReference type="EMBL" id="MBE9067204.1"/>
    </source>
</evidence>
<sequence length="150" mass="16741">MSDYSSPTLLVVEDSDDDFAALGRIIDRSCDIHIPIIRCNDGDDALDFLHREGAYTQGQPSTMPEVILLDLNLPGTDGREVLQQIKQDEQLKTIPVVVMTSSSNPQDIDDCYQAGANSYILKPTNIEKFKASIQAFIHYWFAVAILPIRL</sequence>
<organism evidence="3 4">
    <name type="scientific">Leptolyngbya cf. ectocarpi LEGE 11479</name>
    <dbReference type="NCBI Taxonomy" id="1828722"/>
    <lineage>
        <taxon>Bacteria</taxon>
        <taxon>Bacillati</taxon>
        <taxon>Cyanobacteriota</taxon>
        <taxon>Cyanophyceae</taxon>
        <taxon>Leptolyngbyales</taxon>
        <taxon>Leptolyngbyaceae</taxon>
        <taxon>Leptolyngbya group</taxon>
        <taxon>Leptolyngbya</taxon>
    </lineage>
</organism>
<keyword evidence="1" id="KW-0597">Phosphoprotein</keyword>
<dbReference type="PROSITE" id="PS50110">
    <property type="entry name" value="RESPONSE_REGULATORY"/>
    <property type="match status" value="1"/>
</dbReference>
<dbReference type="Proteomes" id="UP000615026">
    <property type="component" value="Unassembled WGS sequence"/>
</dbReference>
<gene>
    <name evidence="3" type="ORF">IQ260_11105</name>
</gene>
<dbReference type="InterPro" id="IPR011006">
    <property type="entry name" value="CheY-like_superfamily"/>
</dbReference>
<dbReference type="Pfam" id="PF00072">
    <property type="entry name" value="Response_reg"/>
    <property type="match status" value="1"/>
</dbReference>
<dbReference type="SMART" id="SM00448">
    <property type="entry name" value="REC"/>
    <property type="match status" value="1"/>
</dbReference>
<dbReference type="GO" id="GO:0000160">
    <property type="term" value="P:phosphorelay signal transduction system"/>
    <property type="evidence" value="ECO:0007669"/>
    <property type="project" value="InterPro"/>
</dbReference>
<dbReference type="EMBL" id="JADEXP010000081">
    <property type="protein sequence ID" value="MBE9067204.1"/>
    <property type="molecule type" value="Genomic_DNA"/>
</dbReference>
<name>A0A928X414_LEPEC</name>
<dbReference type="InterPro" id="IPR052893">
    <property type="entry name" value="TCS_response_regulator"/>
</dbReference>
<evidence type="ECO:0000256" key="1">
    <source>
        <dbReference type="PROSITE-ProRule" id="PRU00169"/>
    </source>
</evidence>
<dbReference type="AlphaFoldDB" id="A0A928X414"/>
<comment type="caution">
    <text evidence="3">The sequence shown here is derived from an EMBL/GenBank/DDBJ whole genome shotgun (WGS) entry which is preliminary data.</text>
</comment>
<dbReference type="SUPFAM" id="SSF52172">
    <property type="entry name" value="CheY-like"/>
    <property type="match status" value="1"/>
</dbReference>
<dbReference type="RefSeq" id="WP_193993169.1">
    <property type="nucleotide sequence ID" value="NZ_JADEXP010000081.1"/>
</dbReference>
<dbReference type="CDD" id="cd17557">
    <property type="entry name" value="REC_Rcp-like"/>
    <property type="match status" value="1"/>
</dbReference>
<proteinExistence type="predicted"/>
<dbReference type="PANTHER" id="PTHR44520:SF2">
    <property type="entry name" value="RESPONSE REGULATOR RCP1"/>
    <property type="match status" value="1"/>
</dbReference>
<accession>A0A928X414</accession>
<dbReference type="InterPro" id="IPR001789">
    <property type="entry name" value="Sig_transdc_resp-reg_receiver"/>
</dbReference>
<protein>
    <submittedName>
        <fullName evidence="3">Response regulator</fullName>
    </submittedName>
</protein>
<reference evidence="3" key="1">
    <citation type="submission" date="2020-10" db="EMBL/GenBank/DDBJ databases">
        <authorList>
            <person name="Castelo-Branco R."/>
            <person name="Eusebio N."/>
            <person name="Adriana R."/>
            <person name="Vieira A."/>
            <person name="Brugerolle De Fraissinette N."/>
            <person name="Rezende De Castro R."/>
            <person name="Schneider M.P."/>
            <person name="Vasconcelos V."/>
            <person name="Leao P.N."/>
        </authorList>
    </citation>
    <scope>NUCLEOTIDE SEQUENCE</scope>
    <source>
        <strain evidence="3">LEGE 11479</strain>
    </source>
</reference>
<dbReference type="Gene3D" id="3.40.50.2300">
    <property type="match status" value="1"/>
</dbReference>
<evidence type="ECO:0000259" key="2">
    <source>
        <dbReference type="PROSITE" id="PS50110"/>
    </source>
</evidence>
<evidence type="ECO:0000313" key="4">
    <source>
        <dbReference type="Proteomes" id="UP000615026"/>
    </source>
</evidence>
<keyword evidence="4" id="KW-1185">Reference proteome</keyword>
<feature type="modified residue" description="4-aspartylphosphate" evidence="1">
    <location>
        <position position="70"/>
    </location>
</feature>